<reference evidence="1 2" key="1">
    <citation type="submission" date="2018-12" db="EMBL/GenBank/DDBJ databases">
        <title>Cadmium resistance mechanism in endophytic bacteria Burkholderia cenocepacia YG-3.</title>
        <authorList>
            <person name="Zhang X."/>
            <person name="Wang X."/>
            <person name="Zhu Y."/>
        </authorList>
    </citation>
    <scope>NUCLEOTIDE SEQUENCE [LARGE SCALE GENOMIC DNA]</scope>
    <source>
        <strain evidence="1 2">YG-3</strain>
    </source>
</reference>
<organism evidence="1 2">
    <name type="scientific">Burkholderia cenocepacia</name>
    <dbReference type="NCBI Taxonomy" id="95486"/>
    <lineage>
        <taxon>Bacteria</taxon>
        <taxon>Pseudomonadati</taxon>
        <taxon>Pseudomonadota</taxon>
        <taxon>Betaproteobacteria</taxon>
        <taxon>Burkholderiales</taxon>
        <taxon>Burkholderiaceae</taxon>
        <taxon>Burkholderia</taxon>
        <taxon>Burkholderia cepacia complex</taxon>
    </lineage>
</organism>
<accession>A0A3Q9FAN2</accession>
<dbReference type="Proteomes" id="UP000277191">
    <property type="component" value="Chromosome 1"/>
</dbReference>
<dbReference type="AlphaFoldDB" id="A0A3Q9FAN2"/>
<name>A0A3Q9FAN2_9BURK</name>
<protein>
    <submittedName>
        <fullName evidence="1">Uncharacterized protein</fullName>
    </submittedName>
</protein>
<sequence>MVGRAYEARVTKKKRGSAWSLFDARRTKPAQALSDVRQKILRRPIAMPVWLLRPGSSTFAAPFVLLKSTVP</sequence>
<evidence type="ECO:0000313" key="1">
    <source>
        <dbReference type="EMBL" id="AZQ52814.1"/>
    </source>
</evidence>
<proteinExistence type="predicted"/>
<dbReference type="EMBL" id="CP034545">
    <property type="protein sequence ID" value="AZQ52814.1"/>
    <property type="molecule type" value="Genomic_DNA"/>
</dbReference>
<evidence type="ECO:0000313" key="2">
    <source>
        <dbReference type="Proteomes" id="UP000277191"/>
    </source>
</evidence>
<gene>
    <name evidence="1" type="ORF">D5R55_16610</name>
</gene>